<sequence length="185" mass="20733">MSLSLQKPAKSPVARTYWVIQSRFLAGAYPGAADPPGHRHRVEQLWKLGIRTFINLIEEDESNHYGQPFLAYDGLVRELASPAGDFATHLRFPIKDLGVPSTDRMACILDAVDLSLAADRPVFVHCFGGVGRTGMVVACWLIRHRFVQPGDAIEVLETLRQADEVTRHRPSPENGRQCQFVEGWR</sequence>
<dbReference type="PANTHER" id="PTHR23339">
    <property type="entry name" value="TYROSINE SPECIFIC PROTEIN PHOSPHATASE AND DUAL SPECIFICITY PROTEIN PHOSPHATASE"/>
    <property type="match status" value="1"/>
</dbReference>
<dbReference type="InterPro" id="IPR016130">
    <property type="entry name" value="Tyr_Pase_AS"/>
</dbReference>
<accession>A0A5B9MPB7</accession>
<dbReference type="Pfam" id="PF22785">
    <property type="entry name" value="Tc-R-P"/>
    <property type="match status" value="1"/>
</dbReference>
<dbReference type="Gene3D" id="3.90.190.10">
    <property type="entry name" value="Protein tyrosine phosphatase superfamily"/>
    <property type="match status" value="1"/>
</dbReference>
<name>A0A5B9MPB7_9BACT</name>
<dbReference type="PROSITE" id="PS50056">
    <property type="entry name" value="TYR_PHOSPHATASE_2"/>
    <property type="match status" value="1"/>
</dbReference>
<dbReference type="SUPFAM" id="SSF52799">
    <property type="entry name" value="(Phosphotyrosine protein) phosphatases II"/>
    <property type="match status" value="1"/>
</dbReference>
<dbReference type="Proteomes" id="UP000321353">
    <property type="component" value="Chromosome"/>
</dbReference>
<evidence type="ECO:0000313" key="2">
    <source>
        <dbReference type="EMBL" id="QEG01941.1"/>
    </source>
</evidence>
<dbReference type="RefSeq" id="WP_147870952.1">
    <property type="nucleotide sequence ID" value="NZ_CP036264.1"/>
</dbReference>
<proteinExistence type="predicted"/>
<dbReference type="EMBL" id="CP036264">
    <property type="protein sequence ID" value="QEG01941.1"/>
    <property type="molecule type" value="Genomic_DNA"/>
</dbReference>
<dbReference type="InterPro" id="IPR029021">
    <property type="entry name" value="Prot-tyrosine_phosphatase-like"/>
</dbReference>
<feature type="domain" description="Tyrosine specific protein phosphatases" evidence="1">
    <location>
        <begin position="106"/>
        <end position="160"/>
    </location>
</feature>
<dbReference type="InterPro" id="IPR000387">
    <property type="entry name" value="Tyr_Pase_dom"/>
</dbReference>
<gene>
    <name evidence="2" type="ORF">Mal15_60220</name>
</gene>
<dbReference type="KEGG" id="smam:Mal15_60220"/>
<evidence type="ECO:0000259" key="1">
    <source>
        <dbReference type="PROSITE" id="PS50056"/>
    </source>
</evidence>
<dbReference type="AlphaFoldDB" id="A0A5B9MPB7"/>
<dbReference type="InterPro" id="IPR050561">
    <property type="entry name" value="PTP"/>
</dbReference>
<protein>
    <recommendedName>
        <fullName evidence="1">Tyrosine specific protein phosphatases domain-containing protein</fullName>
    </recommendedName>
</protein>
<keyword evidence="3" id="KW-1185">Reference proteome</keyword>
<organism evidence="2 3">
    <name type="scientific">Stieleria maiorica</name>
    <dbReference type="NCBI Taxonomy" id="2795974"/>
    <lineage>
        <taxon>Bacteria</taxon>
        <taxon>Pseudomonadati</taxon>
        <taxon>Planctomycetota</taxon>
        <taxon>Planctomycetia</taxon>
        <taxon>Pirellulales</taxon>
        <taxon>Pirellulaceae</taxon>
        <taxon>Stieleria</taxon>
    </lineage>
</organism>
<evidence type="ECO:0000313" key="3">
    <source>
        <dbReference type="Proteomes" id="UP000321353"/>
    </source>
</evidence>
<dbReference type="PROSITE" id="PS00383">
    <property type="entry name" value="TYR_PHOSPHATASE_1"/>
    <property type="match status" value="1"/>
</dbReference>
<reference evidence="2 3" key="1">
    <citation type="submission" date="2019-02" db="EMBL/GenBank/DDBJ databases">
        <title>Planctomycetal bacteria perform biofilm scaping via a novel small molecule.</title>
        <authorList>
            <person name="Jeske O."/>
            <person name="Boedeker C."/>
            <person name="Wiegand S."/>
            <person name="Breitling P."/>
            <person name="Kallscheuer N."/>
            <person name="Jogler M."/>
            <person name="Rohde M."/>
            <person name="Petersen J."/>
            <person name="Medema M.H."/>
            <person name="Surup F."/>
            <person name="Jogler C."/>
        </authorList>
    </citation>
    <scope>NUCLEOTIDE SEQUENCE [LARGE SCALE GENOMIC DNA]</scope>
    <source>
        <strain evidence="2 3">Mal15</strain>
    </source>
</reference>